<dbReference type="EMBL" id="LAZR01023211">
    <property type="protein sequence ID" value="KKL79303.1"/>
    <property type="molecule type" value="Genomic_DNA"/>
</dbReference>
<reference evidence="1" key="1">
    <citation type="journal article" date="2015" name="Nature">
        <title>Complex archaea that bridge the gap between prokaryotes and eukaryotes.</title>
        <authorList>
            <person name="Spang A."/>
            <person name="Saw J.H."/>
            <person name="Jorgensen S.L."/>
            <person name="Zaremba-Niedzwiedzka K."/>
            <person name="Martijn J."/>
            <person name="Lind A.E."/>
            <person name="van Eijk R."/>
            <person name="Schleper C."/>
            <person name="Guy L."/>
            <person name="Ettema T.J."/>
        </authorList>
    </citation>
    <scope>NUCLEOTIDE SEQUENCE</scope>
</reference>
<comment type="caution">
    <text evidence="1">The sequence shown here is derived from an EMBL/GenBank/DDBJ whole genome shotgun (WGS) entry which is preliminary data.</text>
</comment>
<name>A0A0F9EYY5_9ZZZZ</name>
<accession>A0A0F9EYY5</accession>
<evidence type="ECO:0000313" key="1">
    <source>
        <dbReference type="EMBL" id="KKL79303.1"/>
    </source>
</evidence>
<dbReference type="AlphaFoldDB" id="A0A0F9EYY5"/>
<organism evidence="1">
    <name type="scientific">marine sediment metagenome</name>
    <dbReference type="NCBI Taxonomy" id="412755"/>
    <lineage>
        <taxon>unclassified sequences</taxon>
        <taxon>metagenomes</taxon>
        <taxon>ecological metagenomes</taxon>
    </lineage>
</organism>
<sequence length="135" mass="13813">MAAPRLGKDGLLLIGANTAANITDWELAVNQDTLEKTSFGDGFDRTYIAGMRGPVATFNGYTDTSVAQLALMALVHSTADPTTVTAVLLTVGTTGAKQGWTGTAIPQITLGAAADGIQTISGTLQYTGGLSTYAT</sequence>
<protein>
    <submittedName>
        <fullName evidence="1">Uncharacterized protein</fullName>
    </submittedName>
</protein>
<proteinExistence type="predicted"/>
<gene>
    <name evidence="1" type="ORF">LCGC14_2016220</name>
</gene>